<dbReference type="Proteomes" id="UP000309174">
    <property type="component" value="Unassembled WGS sequence"/>
</dbReference>
<organism evidence="1 2">
    <name type="scientific">Actinomadura soli</name>
    <dbReference type="NCBI Taxonomy" id="2508997"/>
    <lineage>
        <taxon>Bacteria</taxon>
        <taxon>Bacillati</taxon>
        <taxon>Actinomycetota</taxon>
        <taxon>Actinomycetes</taxon>
        <taxon>Streptosporangiales</taxon>
        <taxon>Thermomonosporaceae</taxon>
        <taxon>Actinomadura</taxon>
    </lineage>
</organism>
<gene>
    <name evidence="1" type="ORF">ETD83_04765</name>
</gene>
<dbReference type="Pfam" id="PF06353">
    <property type="entry name" value="DUF1062"/>
    <property type="match status" value="1"/>
</dbReference>
<dbReference type="AlphaFoldDB" id="A0A5C4JHP0"/>
<keyword evidence="2" id="KW-1185">Reference proteome</keyword>
<dbReference type="InterPro" id="IPR009412">
    <property type="entry name" value="DUF1062"/>
</dbReference>
<evidence type="ECO:0000313" key="2">
    <source>
        <dbReference type="Proteomes" id="UP000309174"/>
    </source>
</evidence>
<dbReference type="OrthoDB" id="9810886at2"/>
<protein>
    <submittedName>
        <fullName evidence="1">DUF1062 domain-containing protein</fullName>
    </submittedName>
</protein>
<reference evidence="1 2" key="1">
    <citation type="submission" date="2019-05" db="EMBL/GenBank/DDBJ databases">
        <title>Draft genome sequence of Actinomadura sp. 14C53.</title>
        <authorList>
            <person name="Saricaoglu S."/>
            <person name="Isik K."/>
        </authorList>
    </citation>
    <scope>NUCLEOTIDE SEQUENCE [LARGE SCALE GENOMIC DNA]</scope>
    <source>
        <strain evidence="1 2">14C53</strain>
    </source>
</reference>
<accession>A0A5C4JHP0</accession>
<dbReference type="EMBL" id="VCKW01000015">
    <property type="protein sequence ID" value="TMR06410.1"/>
    <property type="molecule type" value="Genomic_DNA"/>
</dbReference>
<comment type="caution">
    <text evidence="1">The sequence shown here is derived from an EMBL/GenBank/DDBJ whole genome shotgun (WGS) entry which is preliminary data.</text>
</comment>
<proteinExistence type="predicted"/>
<evidence type="ECO:0000313" key="1">
    <source>
        <dbReference type="EMBL" id="TMR06410.1"/>
    </source>
</evidence>
<name>A0A5C4JHP0_9ACTN</name>
<sequence>MSSQAHKDCSVLSWAVRCVRLPLFSLRCLECGATTATAERRMFRVNANKKLLDVWLLVDCVRCGATSKIAVHERVPVRSVGRLRAFEKNAPRLVERVLLDPQVARRNRFTLDWDGAWYLDTPEVPSLDADWPVCVEVAFEAPVPLRPDRLIGQGLGLSRRAVERRVKCEVGLTRKACRAFAFTLLPRLA</sequence>